<comment type="pathway">
    <text evidence="2 15">Amino-acid biosynthesis; L-tryptophan biosynthesis; L-tryptophan from chorismate: step 1/5.</text>
</comment>
<comment type="catalytic activity">
    <reaction evidence="14 15">
        <text>chorismate + L-glutamine = anthranilate + pyruvate + L-glutamate + H(+)</text>
        <dbReference type="Rhea" id="RHEA:21732"/>
        <dbReference type="ChEBI" id="CHEBI:15361"/>
        <dbReference type="ChEBI" id="CHEBI:15378"/>
        <dbReference type="ChEBI" id="CHEBI:16567"/>
        <dbReference type="ChEBI" id="CHEBI:29748"/>
        <dbReference type="ChEBI" id="CHEBI:29985"/>
        <dbReference type="ChEBI" id="CHEBI:58359"/>
        <dbReference type="EC" id="4.1.3.27"/>
    </reaction>
</comment>
<dbReference type="NCBIfam" id="NF010086">
    <property type="entry name" value="PRK13571.1"/>
    <property type="match status" value="1"/>
</dbReference>
<evidence type="ECO:0000256" key="13">
    <source>
        <dbReference type="ARBA" id="ARBA00025634"/>
    </source>
</evidence>
<dbReference type="InterPro" id="IPR006805">
    <property type="entry name" value="Anth_synth_I_N"/>
</dbReference>
<evidence type="ECO:0000313" key="18">
    <source>
        <dbReference type="EMBL" id="XAN07397.1"/>
    </source>
</evidence>
<evidence type="ECO:0000256" key="6">
    <source>
        <dbReference type="ARBA" id="ARBA00020653"/>
    </source>
</evidence>
<dbReference type="NCBIfam" id="TIGR00564">
    <property type="entry name" value="trpE_most"/>
    <property type="match status" value="1"/>
</dbReference>
<evidence type="ECO:0000256" key="14">
    <source>
        <dbReference type="ARBA" id="ARBA00047683"/>
    </source>
</evidence>
<evidence type="ECO:0000256" key="5">
    <source>
        <dbReference type="ARBA" id="ARBA00012266"/>
    </source>
</evidence>
<comment type="subunit">
    <text evidence="4 15">Heterotetramer consisting of two non-identical subunits: a beta subunit (TrpG) and a large alpha subunit (TrpE).</text>
</comment>
<accession>A0ABZ3FRD0</accession>
<keyword evidence="12 15" id="KW-0456">Lyase</keyword>
<evidence type="ECO:0000256" key="4">
    <source>
        <dbReference type="ARBA" id="ARBA00011575"/>
    </source>
</evidence>
<dbReference type="InterPro" id="IPR005801">
    <property type="entry name" value="ADC_synthase"/>
</dbReference>
<keyword evidence="7 15" id="KW-0028">Amino-acid biosynthesis</keyword>
<evidence type="ECO:0000259" key="16">
    <source>
        <dbReference type="Pfam" id="PF00425"/>
    </source>
</evidence>
<dbReference type="EMBL" id="CP154795">
    <property type="protein sequence ID" value="XAN07397.1"/>
    <property type="molecule type" value="Genomic_DNA"/>
</dbReference>
<dbReference type="EC" id="4.1.3.27" evidence="5 15"/>
<dbReference type="PRINTS" id="PR00095">
    <property type="entry name" value="ANTSNTHASEI"/>
</dbReference>
<dbReference type="Gene3D" id="3.60.120.10">
    <property type="entry name" value="Anthranilate synthase"/>
    <property type="match status" value="1"/>
</dbReference>
<dbReference type="Pfam" id="PF04715">
    <property type="entry name" value="Anth_synt_I_N"/>
    <property type="match status" value="1"/>
</dbReference>
<sequence>MTLDLNLTLEGFRELATQRRVITVAARVISDADTPVSLYHRLAGSRPGTFLFESVEHGVRSRWSFVGVRTAATLTSTDGEATWSGTVPVGLPGADGSGGDPLAALRDSLALLVSDHPQADLPPLTSGFVGYLGYDVVRRLERLPVDTVDDLRVPELAMMLIHDLAAIDHETGDVWLLANAINFDATDERVDQAYADAVGRVEAMAAELARPRASLALVRTTPMRDTDDIVVRQRSSEEFQACVRSAIAEIEAGEAFQIVVSQRFEIDGAADAFEVYRRLRLVNPSPYLFLLRMDGFDIVGSSPEALVTVRGGRAITHPIAGTRPRGADPAEDAALEAELLADEKERAEHLMLVDLGRNDLGRVCVPGSVDVLEFMQVRRYSHVMHLEAAITGQLAPGRTALEATLACFPAGTLSGAPKVRAMEIIERLELTRRGVYGGVVGWFDFNGDSDTAIAIRSTLIKDGRAYVQAGAGIVADSVPATEDTECRNKAAAVLRAVASADGMSPLDG</sequence>
<dbReference type="RefSeq" id="WP_425308854.1">
    <property type="nucleotide sequence ID" value="NZ_CP154795.1"/>
</dbReference>
<feature type="domain" description="Anthranilate synthase component I N-terminal" evidence="17">
    <location>
        <begin position="31"/>
        <end position="175"/>
    </location>
</feature>
<evidence type="ECO:0000256" key="2">
    <source>
        <dbReference type="ARBA" id="ARBA00004873"/>
    </source>
</evidence>
<comment type="function">
    <text evidence="13 15">Part of a heterotetrameric complex that catalyzes the two-step biosynthesis of anthranilate, an intermediate in the biosynthesis of L-tryptophan. In the first step, the glutamine-binding beta subunit (TrpG) of anthranilate synthase (AS) provides the glutamine amidotransferase activity which generates ammonia as a substrate that, along with chorismate, is used in the second step, catalyzed by the large alpha subunit of AS (TrpE) to produce anthranilate. In the absence of TrpG, TrpE can synthesize anthranilate directly from chorismate and high concentrations of ammonia.</text>
</comment>
<dbReference type="InterPro" id="IPR015890">
    <property type="entry name" value="Chorismate_C"/>
</dbReference>
<feature type="domain" description="Chorismate-utilising enzyme C-terminal" evidence="16">
    <location>
        <begin position="236"/>
        <end position="489"/>
    </location>
</feature>
<evidence type="ECO:0000256" key="9">
    <source>
        <dbReference type="ARBA" id="ARBA00022822"/>
    </source>
</evidence>
<keyword evidence="19" id="KW-1185">Reference proteome</keyword>
<evidence type="ECO:0000256" key="8">
    <source>
        <dbReference type="ARBA" id="ARBA00022723"/>
    </source>
</evidence>
<dbReference type="Pfam" id="PF00425">
    <property type="entry name" value="Chorismate_bind"/>
    <property type="match status" value="1"/>
</dbReference>
<keyword evidence="10 15" id="KW-0460">Magnesium</keyword>
<keyword evidence="11 15" id="KW-0057">Aromatic amino acid biosynthesis</keyword>
<evidence type="ECO:0000256" key="11">
    <source>
        <dbReference type="ARBA" id="ARBA00023141"/>
    </source>
</evidence>
<name>A0ABZ3FRD0_9ACTN</name>
<proteinExistence type="inferred from homology"/>
<comment type="cofactor">
    <cofactor evidence="1 15">
        <name>Mg(2+)</name>
        <dbReference type="ChEBI" id="CHEBI:18420"/>
    </cofactor>
</comment>
<dbReference type="InterPro" id="IPR005256">
    <property type="entry name" value="Anth_synth_I_PabB"/>
</dbReference>
<reference evidence="18 19" key="1">
    <citation type="submission" date="2024-04" db="EMBL/GenBank/DDBJ databases">
        <title>Isolation of an actinomycete strain from pig manure.</title>
        <authorList>
            <person name="Gong T."/>
            <person name="Yu Z."/>
            <person name="An M."/>
            <person name="Wei C."/>
            <person name="Yang W."/>
            <person name="Liu L."/>
        </authorList>
    </citation>
    <scope>NUCLEOTIDE SEQUENCE [LARGE SCALE GENOMIC DNA]</scope>
    <source>
        <strain evidence="18 19">ZF39</strain>
    </source>
</reference>
<evidence type="ECO:0000256" key="7">
    <source>
        <dbReference type="ARBA" id="ARBA00022605"/>
    </source>
</evidence>
<dbReference type="Proteomes" id="UP001442841">
    <property type="component" value="Chromosome"/>
</dbReference>
<keyword evidence="9 15" id="KW-0822">Tryptophan biosynthesis</keyword>
<dbReference type="InterPro" id="IPR019999">
    <property type="entry name" value="Anth_synth_I-like"/>
</dbReference>
<comment type="similarity">
    <text evidence="3 15">Belongs to the anthranilate synthase component I family.</text>
</comment>
<dbReference type="GO" id="GO:0004049">
    <property type="term" value="F:anthranilate synthase activity"/>
    <property type="evidence" value="ECO:0007669"/>
    <property type="project" value="UniProtKB-EC"/>
</dbReference>
<dbReference type="PANTHER" id="PTHR11236">
    <property type="entry name" value="AMINOBENZOATE/ANTHRANILATE SYNTHASE"/>
    <property type="match status" value="1"/>
</dbReference>
<evidence type="ECO:0000256" key="3">
    <source>
        <dbReference type="ARBA" id="ARBA00009562"/>
    </source>
</evidence>
<keyword evidence="8 15" id="KW-0479">Metal-binding</keyword>
<organism evidence="18 19">
    <name type="scientific">Ammonicoccus fulvus</name>
    <dbReference type="NCBI Taxonomy" id="3138240"/>
    <lineage>
        <taxon>Bacteria</taxon>
        <taxon>Bacillati</taxon>
        <taxon>Actinomycetota</taxon>
        <taxon>Actinomycetes</taxon>
        <taxon>Propionibacteriales</taxon>
        <taxon>Propionibacteriaceae</taxon>
        <taxon>Ammonicoccus</taxon>
    </lineage>
</organism>
<evidence type="ECO:0000256" key="12">
    <source>
        <dbReference type="ARBA" id="ARBA00023239"/>
    </source>
</evidence>
<evidence type="ECO:0000256" key="15">
    <source>
        <dbReference type="RuleBase" id="RU364045"/>
    </source>
</evidence>
<protein>
    <recommendedName>
        <fullName evidence="6 15">Anthranilate synthase component 1</fullName>
        <ecNumber evidence="5 15">4.1.3.27</ecNumber>
    </recommendedName>
</protein>
<dbReference type="SUPFAM" id="SSF56322">
    <property type="entry name" value="ADC synthase"/>
    <property type="match status" value="1"/>
</dbReference>
<evidence type="ECO:0000256" key="10">
    <source>
        <dbReference type="ARBA" id="ARBA00022842"/>
    </source>
</evidence>
<evidence type="ECO:0000256" key="1">
    <source>
        <dbReference type="ARBA" id="ARBA00001946"/>
    </source>
</evidence>
<evidence type="ECO:0000313" key="19">
    <source>
        <dbReference type="Proteomes" id="UP001442841"/>
    </source>
</evidence>
<gene>
    <name evidence="15" type="primary">trpE</name>
    <name evidence="18" type="ORF">AADG42_08865</name>
</gene>
<evidence type="ECO:0000259" key="17">
    <source>
        <dbReference type="Pfam" id="PF04715"/>
    </source>
</evidence>
<dbReference type="PANTHER" id="PTHR11236:SF46">
    <property type="entry name" value="ANTHRANILATE SYNTHASE COMPONENT 1"/>
    <property type="match status" value="1"/>
</dbReference>